<feature type="domain" description="NACHT C-terminal Alpha/Beta" evidence="1">
    <location>
        <begin position="92"/>
        <end position="235"/>
    </location>
</feature>
<dbReference type="KEGG" id="rsin:B6N60_04085"/>
<evidence type="ECO:0000259" key="2">
    <source>
        <dbReference type="Pfam" id="PF22730"/>
    </source>
</evidence>
<dbReference type="InterPro" id="IPR054570">
    <property type="entry name" value="NCC-H_dom"/>
</dbReference>
<feature type="domain" description="NACHT C-terminal Cysteine and Histidine-containing" evidence="2">
    <location>
        <begin position="43"/>
        <end position="71"/>
    </location>
</feature>
<reference evidence="3" key="1">
    <citation type="submission" date="2017-04" db="EMBL/GenBank/DDBJ databases">
        <title>Genome deletions in a multicellular cyanobacterial endosymbiont for morphological adaptation in marine diatoms.</title>
        <authorList>
            <person name="Wang Y."/>
            <person name="Gao H."/>
            <person name="Li R."/>
            <person name="Xu X."/>
        </authorList>
    </citation>
    <scope>NUCLEOTIDE SEQUENCE</scope>
    <source>
        <strain evidence="3">FACHB 800</strain>
    </source>
</reference>
<dbReference type="Pfam" id="PF22730">
    <property type="entry name" value="NCC-H"/>
    <property type="match status" value="1"/>
</dbReference>
<dbReference type="Proteomes" id="UP000683511">
    <property type="component" value="Chromosome"/>
</dbReference>
<evidence type="ECO:0000259" key="1">
    <source>
        <dbReference type="Pfam" id="PF22724"/>
    </source>
</evidence>
<evidence type="ECO:0000313" key="3">
    <source>
        <dbReference type="EMBL" id="QXE25371.1"/>
    </source>
</evidence>
<dbReference type="Pfam" id="PF22724">
    <property type="entry name" value="NCAB1"/>
    <property type="match status" value="1"/>
</dbReference>
<protein>
    <submittedName>
        <fullName evidence="3">Uncharacterized protein</fullName>
    </submittedName>
</protein>
<gene>
    <name evidence="3" type="ORF">B6N60_04085</name>
</gene>
<sequence>MFDKDADLSIASYRLKQALDKSHIPMVINNLRYCLSNEIYENEFERFTCCFKILWQCTKHLTYPQFYQAWHATPTYHPKMADYQPSTDTTLNKLEQQYTDIYTQLKQLQPTSTTYPIPLNAANLEGKTAEKAIAKGILIKIYGEIFPKQKANSIEDIFDLENELQPLREHLKTDKIALIFCNINPHPELINFCQQLQNHWLKIALITDTLIVSPLSAFLPQQDNLLGSVQTWLEEL</sequence>
<proteinExistence type="predicted"/>
<dbReference type="InterPro" id="IPR054611">
    <property type="entry name" value="NCAB"/>
</dbReference>
<dbReference type="AlphaFoldDB" id="A0A975TAS3"/>
<dbReference type="EMBL" id="CP021056">
    <property type="protein sequence ID" value="QXE25371.1"/>
    <property type="molecule type" value="Genomic_DNA"/>
</dbReference>
<accession>A0A975TAS3</accession>
<organism evidence="3 4">
    <name type="scientific">Richelia sinica FACHB-800</name>
    <dbReference type="NCBI Taxonomy" id="1357546"/>
    <lineage>
        <taxon>Bacteria</taxon>
        <taxon>Bacillati</taxon>
        <taxon>Cyanobacteriota</taxon>
        <taxon>Cyanophyceae</taxon>
        <taxon>Nostocales</taxon>
        <taxon>Nostocaceae</taxon>
        <taxon>Richelia</taxon>
    </lineage>
</organism>
<dbReference type="RefSeq" id="WP_190603905.1">
    <property type="nucleotide sequence ID" value="NZ_CP021056.1"/>
</dbReference>
<name>A0A975TAS3_9NOST</name>
<keyword evidence="4" id="KW-1185">Reference proteome</keyword>
<evidence type="ECO:0000313" key="4">
    <source>
        <dbReference type="Proteomes" id="UP000683511"/>
    </source>
</evidence>